<proteinExistence type="predicted"/>
<gene>
    <name evidence="1" type="ORF">P7K49_012863</name>
</gene>
<organism evidence="1 2">
    <name type="scientific">Saguinus oedipus</name>
    <name type="common">Cotton-top tamarin</name>
    <name type="synonym">Oedipomidas oedipus</name>
    <dbReference type="NCBI Taxonomy" id="9490"/>
    <lineage>
        <taxon>Eukaryota</taxon>
        <taxon>Metazoa</taxon>
        <taxon>Chordata</taxon>
        <taxon>Craniata</taxon>
        <taxon>Vertebrata</taxon>
        <taxon>Euteleostomi</taxon>
        <taxon>Mammalia</taxon>
        <taxon>Eutheria</taxon>
        <taxon>Euarchontoglires</taxon>
        <taxon>Primates</taxon>
        <taxon>Haplorrhini</taxon>
        <taxon>Platyrrhini</taxon>
        <taxon>Cebidae</taxon>
        <taxon>Callitrichinae</taxon>
        <taxon>Saguinus</taxon>
    </lineage>
</organism>
<comment type="caution">
    <text evidence="1">The sequence shown here is derived from an EMBL/GenBank/DDBJ whole genome shotgun (WGS) entry which is preliminary data.</text>
</comment>
<keyword evidence="2" id="KW-1185">Reference proteome</keyword>
<evidence type="ECO:0000313" key="1">
    <source>
        <dbReference type="EMBL" id="KAK2107698.1"/>
    </source>
</evidence>
<dbReference type="Proteomes" id="UP001266305">
    <property type="component" value="Unassembled WGS sequence"/>
</dbReference>
<evidence type="ECO:0000313" key="2">
    <source>
        <dbReference type="Proteomes" id="UP001266305"/>
    </source>
</evidence>
<reference evidence="1 2" key="1">
    <citation type="submission" date="2023-05" db="EMBL/GenBank/DDBJ databases">
        <title>B98-5 Cell Line De Novo Hybrid Assembly: An Optical Mapping Approach.</title>
        <authorList>
            <person name="Kananen K."/>
            <person name="Auerbach J.A."/>
            <person name="Kautto E."/>
            <person name="Blachly J.S."/>
        </authorList>
    </citation>
    <scope>NUCLEOTIDE SEQUENCE [LARGE SCALE GENOMIC DNA]</scope>
    <source>
        <strain evidence="1">B95-8</strain>
        <tissue evidence="1">Cell line</tissue>
    </source>
</reference>
<name>A0ABQ9VED3_SAGOE</name>
<dbReference type="EMBL" id="JASSZA010000006">
    <property type="protein sequence ID" value="KAK2107698.1"/>
    <property type="molecule type" value="Genomic_DNA"/>
</dbReference>
<protein>
    <submittedName>
        <fullName evidence="1">Uncharacterized protein</fullName>
    </submittedName>
</protein>
<accession>A0ABQ9VED3</accession>
<sequence length="152" mass="16078">MSGGRAGKDCMLGELLFSGKVLVRTPHADRLLVAQAGEAPVSLAGWLRADGTHLTGVLHGLGGAATWLVPSHSTASAETMLLEIVAERYNTPPVSCARPCPSDPPRQRAVTFPELCGTQHTTDLPICPHCASTARPHPVTPRSMSQECGLHR</sequence>